<gene>
    <name evidence="1" type="ORF">PMO31116_04150</name>
</gene>
<evidence type="ECO:0008006" key="3">
    <source>
        <dbReference type="Google" id="ProtNLM"/>
    </source>
</evidence>
<dbReference type="RefSeq" id="WP_246185409.1">
    <property type="nucleotide sequence ID" value="NZ_CABPSD010000016.1"/>
</dbReference>
<organism evidence="1 2">
    <name type="scientific">Pandoraea morbifera</name>
    <dbReference type="NCBI Taxonomy" id="2508300"/>
    <lineage>
        <taxon>Bacteria</taxon>
        <taxon>Pseudomonadati</taxon>
        <taxon>Pseudomonadota</taxon>
        <taxon>Betaproteobacteria</taxon>
        <taxon>Burkholderiales</taxon>
        <taxon>Burkholderiaceae</taxon>
        <taxon>Pandoraea</taxon>
    </lineage>
</organism>
<protein>
    <recommendedName>
        <fullName evidence="3">Phage tail protein</fullName>
    </recommendedName>
</protein>
<evidence type="ECO:0000313" key="2">
    <source>
        <dbReference type="Proteomes" id="UP000368474"/>
    </source>
</evidence>
<sequence>MASNDFLTFAGGSGANVLSQPDYAALTAILSNGFTAGTALSAQVNKVLRQASIMSAVLAQFSVDLTGSNAVDDGTTATLLAMLKTAVSAQSVGVVGTSRNAKMYIPTAGTTGTFTADEVILETALGGQRYSLASVSDTFNLTTDMDTGTAPVSGFVALYKLYNPTTKASIRRIVNATSAIAPEIYAGAAPPAGYTASALVAVLPTNASGQFIAGTNLRDRTVSFPPRVAATIGTYPASYLGYSVASAIPLNAKDIGFIFTYNNGSTGVTMGFDVAGDTNGIGQASYVTQYGAANTSSNARVPIVIPQTVCVRGNGAGSPTFQINATSYSF</sequence>
<evidence type="ECO:0000313" key="1">
    <source>
        <dbReference type="EMBL" id="VVE41677.1"/>
    </source>
</evidence>
<accession>A0A5E4XZG0</accession>
<dbReference type="EMBL" id="CABPSD010000016">
    <property type="protein sequence ID" value="VVE41677.1"/>
    <property type="molecule type" value="Genomic_DNA"/>
</dbReference>
<keyword evidence="2" id="KW-1185">Reference proteome</keyword>
<dbReference type="Proteomes" id="UP000368474">
    <property type="component" value="Unassembled WGS sequence"/>
</dbReference>
<reference evidence="1 2" key="1">
    <citation type="submission" date="2019-08" db="EMBL/GenBank/DDBJ databases">
        <authorList>
            <person name="Peeters C."/>
        </authorList>
    </citation>
    <scope>NUCLEOTIDE SEQUENCE [LARGE SCALE GENOMIC DNA]</scope>
    <source>
        <strain evidence="1 2">LMG 31116</strain>
    </source>
</reference>
<proteinExistence type="predicted"/>
<dbReference type="AlphaFoldDB" id="A0A5E4XZG0"/>
<name>A0A5E4XZG0_9BURK</name>